<gene>
    <name evidence="2" type="ORF">ACFFX0_22465</name>
</gene>
<evidence type="ECO:0000313" key="3">
    <source>
        <dbReference type="Proteomes" id="UP001589575"/>
    </source>
</evidence>
<proteinExistence type="predicted"/>
<accession>A0ABV5G4F2</accession>
<comment type="caution">
    <text evidence="2">The sequence shown here is derived from an EMBL/GenBank/DDBJ whole genome shotgun (WGS) entry which is preliminary data.</text>
</comment>
<name>A0ABV5G4F2_9MICC</name>
<evidence type="ECO:0000256" key="1">
    <source>
        <dbReference type="SAM" id="MobiDB-lite"/>
    </source>
</evidence>
<dbReference type="Proteomes" id="UP001589575">
    <property type="component" value="Unassembled WGS sequence"/>
</dbReference>
<feature type="compositionally biased region" description="Low complexity" evidence="1">
    <location>
        <begin position="34"/>
        <end position="50"/>
    </location>
</feature>
<evidence type="ECO:0000313" key="2">
    <source>
        <dbReference type="EMBL" id="MFB9073814.1"/>
    </source>
</evidence>
<reference evidence="2 3" key="1">
    <citation type="submission" date="2024-09" db="EMBL/GenBank/DDBJ databases">
        <authorList>
            <person name="Sun Q."/>
            <person name="Mori K."/>
        </authorList>
    </citation>
    <scope>NUCLEOTIDE SEQUENCE [LARGE SCALE GENOMIC DNA]</scope>
    <source>
        <strain evidence="2 3">CCM 7609</strain>
    </source>
</reference>
<dbReference type="EMBL" id="JBHMFI010000001">
    <property type="protein sequence ID" value="MFB9073814.1"/>
    <property type="molecule type" value="Genomic_DNA"/>
</dbReference>
<keyword evidence="3" id="KW-1185">Reference proteome</keyword>
<protein>
    <submittedName>
        <fullName evidence="2">Uncharacterized protein</fullName>
    </submittedName>
</protein>
<feature type="region of interest" description="Disordered" evidence="1">
    <location>
        <begin position="1"/>
        <end position="50"/>
    </location>
</feature>
<sequence length="50" mass="5255">MGVTGRARRADDPLRGAPSLIWGRAAQQKTRIRSGSGLSWSDRSSGCGAP</sequence>
<organism evidence="2 3">
    <name type="scientific">Citricoccus parietis</name>
    <dbReference type="NCBI Taxonomy" id="592307"/>
    <lineage>
        <taxon>Bacteria</taxon>
        <taxon>Bacillati</taxon>
        <taxon>Actinomycetota</taxon>
        <taxon>Actinomycetes</taxon>
        <taxon>Micrococcales</taxon>
        <taxon>Micrococcaceae</taxon>
        <taxon>Citricoccus</taxon>
    </lineage>
</organism>